<dbReference type="InterPro" id="IPR033453">
    <property type="entry name" value="Glyco_hydro_30_TIM-barrel"/>
</dbReference>
<keyword evidence="3" id="KW-0378">Hydrolase</keyword>
<evidence type="ECO:0000259" key="4">
    <source>
        <dbReference type="Pfam" id="PF02055"/>
    </source>
</evidence>
<evidence type="ECO:0000256" key="1">
    <source>
        <dbReference type="ARBA" id="ARBA00005382"/>
    </source>
</evidence>
<dbReference type="InterPro" id="IPR033452">
    <property type="entry name" value="GH30_C"/>
</dbReference>
<reference evidence="6" key="1">
    <citation type="submission" date="2023-04" db="EMBL/GenBank/DDBJ databases">
        <title>Phytophthora lilii NBRC 32176.</title>
        <authorList>
            <person name="Ichikawa N."/>
            <person name="Sato H."/>
            <person name="Tonouchi N."/>
        </authorList>
    </citation>
    <scope>NUCLEOTIDE SEQUENCE</scope>
    <source>
        <strain evidence="6">NBRC 32176</strain>
    </source>
</reference>
<dbReference type="PANTHER" id="PTHR11069:SF23">
    <property type="entry name" value="LYSOSOMAL ACID GLUCOSYLCERAMIDASE"/>
    <property type="match status" value="1"/>
</dbReference>
<comment type="caution">
    <text evidence="6">The sequence shown here is derived from an EMBL/GenBank/DDBJ whole genome shotgun (WGS) entry which is preliminary data.</text>
</comment>
<feature type="domain" description="Glycosyl hydrolase family 30 TIM-barrel" evidence="4">
    <location>
        <begin position="81"/>
        <end position="181"/>
    </location>
</feature>
<dbReference type="SUPFAM" id="SSF51445">
    <property type="entry name" value="(Trans)glycosidases"/>
    <property type="match status" value="2"/>
</dbReference>
<dbReference type="AlphaFoldDB" id="A0A9W7DDG3"/>
<dbReference type="PRINTS" id="PR00843">
    <property type="entry name" value="GLHYDRLASE30"/>
</dbReference>
<feature type="domain" description="Glycosyl hydrolase family 30 TIM-barrel" evidence="4">
    <location>
        <begin position="211"/>
        <end position="275"/>
    </location>
</feature>
<dbReference type="InterPro" id="IPR017853">
    <property type="entry name" value="GH"/>
</dbReference>
<dbReference type="EMBL" id="BSXW01012582">
    <property type="protein sequence ID" value="GMF66260.1"/>
    <property type="molecule type" value="Genomic_DNA"/>
</dbReference>
<evidence type="ECO:0000313" key="6">
    <source>
        <dbReference type="EMBL" id="GMF66260.1"/>
    </source>
</evidence>
<sequence length="347" mass="38319">MAACSSWSSLYVDNLEGVCVCNETHCDSVSNEYLSLTAGQVGVFTTSQAGARLEYNEIRIDGSPVSSPTFSVDASTQYQSIIGFGGAFTDSTAINIYKLSPKLQNLLLDQYFSEKGIQYTLGRVSIGSNDFSTSIYSYNDVEGDLAMENFSIDVDKLPNSHKIELIHRVLNMTSRDIKLFAGEPGDEYWKALALYYSRFIDAYKKEGINCGRDIIGDLNSYASGWTDWNMALDTEGEPDWAKNHVDSPILVDAENGAEFYKQPMFYFMGHFSKFVPAGSRRVKLSVSDDADSELQSCAFVTPEKQVVIQFLNFELSEEVVSVEQSDSSTFTVVVPAHSMVTAIVPAA</sequence>
<evidence type="ECO:0000313" key="7">
    <source>
        <dbReference type="Proteomes" id="UP001165083"/>
    </source>
</evidence>
<dbReference type="GO" id="GO:0016020">
    <property type="term" value="C:membrane"/>
    <property type="evidence" value="ECO:0007669"/>
    <property type="project" value="GOC"/>
</dbReference>
<keyword evidence="7" id="KW-1185">Reference proteome</keyword>
<dbReference type="PANTHER" id="PTHR11069">
    <property type="entry name" value="GLUCOSYLCERAMIDASE"/>
    <property type="match status" value="1"/>
</dbReference>
<dbReference type="OrthoDB" id="2160638at2759"/>
<comment type="similarity">
    <text evidence="1">Belongs to the glycosyl hydrolase 30 family.</text>
</comment>
<dbReference type="FunFam" id="2.60.40.1180:FF:000035">
    <property type="entry name" value="Glucosylceramidase 3"/>
    <property type="match status" value="1"/>
</dbReference>
<dbReference type="Pfam" id="PF02055">
    <property type="entry name" value="Glyco_hydro_30"/>
    <property type="match status" value="2"/>
</dbReference>
<dbReference type="Gene3D" id="3.20.20.80">
    <property type="entry name" value="Glycosidases"/>
    <property type="match status" value="3"/>
</dbReference>
<dbReference type="InterPro" id="IPR001139">
    <property type="entry name" value="Glyco_hydro_30"/>
</dbReference>
<proteinExistence type="inferred from homology"/>
<accession>A0A9W7DDG3</accession>
<feature type="domain" description="Glycosyl hydrolase family 30 beta sandwich" evidence="5">
    <location>
        <begin position="278"/>
        <end position="341"/>
    </location>
</feature>
<dbReference type="Proteomes" id="UP001165083">
    <property type="component" value="Unassembled WGS sequence"/>
</dbReference>
<dbReference type="GO" id="GO:0006680">
    <property type="term" value="P:glucosylceramide catabolic process"/>
    <property type="evidence" value="ECO:0007669"/>
    <property type="project" value="TreeGrafter"/>
</dbReference>
<dbReference type="GO" id="GO:0004348">
    <property type="term" value="F:glucosylceramidase activity"/>
    <property type="evidence" value="ECO:0007669"/>
    <property type="project" value="InterPro"/>
</dbReference>
<evidence type="ECO:0000256" key="2">
    <source>
        <dbReference type="ARBA" id="ARBA00022729"/>
    </source>
</evidence>
<gene>
    <name evidence="6" type="ORF">Plil01_001875100</name>
</gene>
<evidence type="ECO:0000256" key="3">
    <source>
        <dbReference type="ARBA" id="ARBA00022801"/>
    </source>
</evidence>
<keyword evidence="2" id="KW-0732">Signal</keyword>
<protein>
    <submittedName>
        <fullName evidence="6">Unnamed protein product</fullName>
    </submittedName>
</protein>
<evidence type="ECO:0000259" key="5">
    <source>
        <dbReference type="Pfam" id="PF17189"/>
    </source>
</evidence>
<dbReference type="Pfam" id="PF17189">
    <property type="entry name" value="Glyco_hydro_30C"/>
    <property type="match status" value="1"/>
</dbReference>
<name>A0A9W7DDG3_9STRA</name>
<organism evidence="6 7">
    <name type="scientific">Phytophthora lilii</name>
    <dbReference type="NCBI Taxonomy" id="2077276"/>
    <lineage>
        <taxon>Eukaryota</taxon>
        <taxon>Sar</taxon>
        <taxon>Stramenopiles</taxon>
        <taxon>Oomycota</taxon>
        <taxon>Peronosporomycetes</taxon>
        <taxon>Peronosporales</taxon>
        <taxon>Peronosporaceae</taxon>
        <taxon>Phytophthora</taxon>
    </lineage>
</organism>